<dbReference type="Gene3D" id="3.40.50.150">
    <property type="entry name" value="Vaccinia Virus protein VP39"/>
    <property type="match status" value="1"/>
</dbReference>
<dbReference type="EMBL" id="JPKZ01002808">
    <property type="protein sequence ID" value="KHN74891.1"/>
    <property type="molecule type" value="Genomic_DNA"/>
</dbReference>
<dbReference type="STRING" id="6265.A0A0B2UUW4"/>
<dbReference type="AlphaFoldDB" id="A0A0B2UUW4"/>
<gene>
    <name evidence="2" type="primary">RRNAD1</name>
    <name evidence="2" type="ORF">Tcan_09147</name>
</gene>
<reference evidence="2 3" key="1">
    <citation type="submission" date="2014-11" db="EMBL/GenBank/DDBJ databases">
        <title>Genetic blueprint of the zoonotic pathogen Toxocara canis.</title>
        <authorList>
            <person name="Zhu X.-Q."/>
            <person name="Korhonen P.K."/>
            <person name="Cai H."/>
            <person name="Young N.D."/>
            <person name="Nejsum P."/>
            <person name="von Samson-Himmelstjerna G."/>
            <person name="Boag P.R."/>
            <person name="Tan P."/>
            <person name="Li Q."/>
            <person name="Min J."/>
            <person name="Yang Y."/>
            <person name="Wang X."/>
            <person name="Fang X."/>
            <person name="Hall R.S."/>
            <person name="Hofmann A."/>
            <person name="Sternberg P.W."/>
            <person name="Jex A.R."/>
            <person name="Gasser R.B."/>
        </authorList>
    </citation>
    <scope>NUCLEOTIDE SEQUENCE [LARGE SCALE GENOMIC DNA]</scope>
    <source>
        <strain evidence="2">PN_DK_2014</strain>
    </source>
</reference>
<dbReference type="CDD" id="cd02440">
    <property type="entry name" value="AdoMet_MTases"/>
    <property type="match status" value="1"/>
</dbReference>
<dbReference type="InterPro" id="IPR029063">
    <property type="entry name" value="SAM-dependent_MTases_sf"/>
</dbReference>
<organism evidence="2 3">
    <name type="scientific">Toxocara canis</name>
    <name type="common">Canine roundworm</name>
    <dbReference type="NCBI Taxonomy" id="6265"/>
    <lineage>
        <taxon>Eukaryota</taxon>
        <taxon>Metazoa</taxon>
        <taxon>Ecdysozoa</taxon>
        <taxon>Nematoda</taxon>
        <taxon>Chromadorea</taxon>
        <taxon>Rhabditida</taxon>
        <taxon>Spirurina</taxon>
        <taxon>Ascaridomorpha</taxon>
        <taxon>Ascaridoidea</taxon>
        <taxon>Toxocaridae</taxon>
        <taxon>Toxocara</taxon>
    </lineage>
</organism>
<keyword evidence="3" id="KW-1185">Reference proteome</keyword>
<evidence type="ECO:0000259" key="1">
    <source>
        <dbReference type="Pfam" id="PF13679"/>
    </source>
</evidence>
<dbReference type="Pfam" id="PF13679">
    <property type="entry name" value="Methyltransf_32"/>
    <property type="match status" value="1"/>
</dbReference>
<accession>A0A0B2UUW4</accession>
<dbReference type="InterPro" id="IPR052220">
    <property type="entry name" value="METTL25"/>
</dbReference>
<dbReference type="SUPFAM" id="SSF53335">
    <property type="entry name" value="S-adenosyl-L-methionine-dependent methyltransferases"/>
    <property type="match status" value="1"/>
</dbReference>
<protein>
    <submittedName>
        <fullName evidence="2">Protein RRNAD1</fullName>
    </submittedName>
</protein>
<evidence type="ECO:0000313" key="2">
    <source>
        <dbReference type="EMBL" id="KHN74891.1"/>
    </source>
</evidence>
<evidence type="ECO:0000313" key="3">
    <source>
        <dbReference type="Proteomes" id="UP000031036"/>
    </source>
</evidence>
<dbReference type="Proteomes" id="UP000031036">
    <property type="component" value="Unassembled WGS sequence"/>
</dbReference>
<dbReference type="OrthoDB" id="5875367at2759"/>
<name>A0A0B2UUW4_TOXCA</name>
<dbReference type="PANTHER" id="PTHR12496:SF2">
    <property type="entry name" value="METHYLTRANSFERASE-LIKE PROTEIN 25B"/>
    <property type="match status" value="1"/>
</dbReference>
<dbReference type="InterPro" id="IPR025714">
    <property type="entry name" value="Methyltranfer_dom"/>
</dbReference>
<proteinExistence type="predicted"/>
<comment type="caution">
    <text evidence="2">The sequence shown here is derived from an EMBL/GenBank/DDBJ whole genome shotgun (WGS) entry which is preliminary data.</text>
</comment>
<dbReference type="PANTHER" id="PTHR12496">
    <property type="entry name" value="CGI-41 METHYLTRANSFERASE"/>
    <property type="match status" value="1"/>
</dbReference>
<dbReference type="OMA" id="YRWITES"/>
<sequence>MEYRKKISSDIIIDIRRSLLQRFGWLADLYMIDFFVDNHWDRLPSSWKAVLENLEPSDWYDVLSDIRQQSNTLKHVLPLSFICLRILIEAVSLRRRAVNGLKEFAEACHIKDENLPNCFPCSENCNQLRVKVKLKKQHEIDRICYAIELLQGTIVDVGAGVGHLSRQIAVRFAHSAYPLRVITIEADQKLVQKAAQLDSMLRRTLSRHRSNNAKCDGETDVELPERRALFLEPGQKLDGCGNVNVNTTRCVIGLHTCGDLSSFIVREFIVDRTAKALLHFGCCYHKLGGGKDKPFMQNWIDDISLEDERACDSKGGGFPMSAAYANFSLSYAARELSCHAIELFRAKLREKCNANEYRIHCFRAILEWLIVKMSRRNDKAFQKFEMNFRHQGFRSVKAEYLTSFAAYIKAALANKAQLYDEIMIMLEKQPSLTDEIDEMLCRWRRTLAVYCIRLIIAKLIETVILDDRRCFVEEQGYDAYLVPLFDPQISARNIALVCLK</sequence>
<feature type="domain" description="Methyltransferase" evidence="1">
    <location>
        <begin position="135"/>
        <end position="287"/>
    </location>
</feature>